<reference evidence="4" key="1">
    <citation type="submission" date="2022-01" db="EMBL/GenBank/DDBJ databases">
        <authorList>
            <person name="Jo J.-H."/>
            <person name="Im W.-T."/>
        </authorList>
    </citation>
    <scope>NUCLEOTIDE SEQUENCE</scope>
    <source>
        <strain evidence="4">NA20</strain>
    </source>
</reference>
<comment type="caution">
    <text evidence="4">The sequence shown here is derived from an EMBL/GenBank/DDBJ whole genome shotgun (WGS) entry which is preliminary data.</text>
</comment>
<dbReference type="PANTHER" id="PTHR37299:SF1">
    <property type="entry name" value="STAGE 0 SPORULATION PROTEIN A HOMOLOG"/>
    <property type="match status" value="1"/>
</dbReference>
<accession>A0ABS9KN92</accession>
<feature type="modified residue" description="4-aspartylphosphate" evidence="1">
    <location>
        <position position="56"/>
    </location>
</feature>
<dbReference type="SMART" id="SM00448">
    <property type="entry name" value="REC"/>
    <property type="match status" value="1"/>
</dbReference>
<organism evidence="4 5">
    <name type="scientific">Terrimonas ginsenosidimutans</name>
    <dbReference type="NCBI Taxonomy" id="2908004"/>
    <lineage>
        <taxon>Bacteria</taxon>
        <taxon>Pseudomonadati</taxon>
        <taxon>Bacteroidota</taxon>
        <taxon>Chitinophagia</taxon>
        <taxon>Chitinophagales</taxon>
        <taxon>Chitinophagaceae</taxon>
        <taxon>Terrimonas</taxon>
    </lineage>
</organism>
<keyword evidence="4" id="KW-0238">DNA-binding</keyword>
<dbReference type="PANTHER" id="PTHR37299">
    <property type="entry name" value="TRANSCRIPTIONAL REGULATOR-RELATED"/>
    <property type="match status" value="1"/>
</dbReference>
<dbReference type="InterPro" id="IPR007492">
    <property type="entry name" value="LytTR_DNA-bd_dom"/>
</dbReference>
<keyword evidence="5" id="KW-1185">Reference proteome</keyword>
<evidence type="ECO:0000256" key="1">
    <source>
        <dbReference type="PROSITE-ProRule" id="PRU00169"/>
    </source>
</evidence>
<dbReference type="PROSITE" id="PS50930">
    <property type="entry name" value="HTH_LYTTR"/>
    <property type="match status" value="1"/>
</dbReference>
<dbReference type="PROSITE" id="PS50110">
    <property type="entry name" value="RESPONSE_REGULATORY"/>
    <property type="match status" value="1"/>
</dbReference>
<evidence type="ECO:0000313" key="4">
    <source>
        <dbReference type="EMBL" id="MCG2613783.1"/>
    </source>
</evidence>
<dbReference type="SUPFAM" id="SSF52172">
    <property type="entry name" value="CheY-like"/>
    <property type="match status" value="1"/>
</dbReference>
<dbReference type="EMBL" id="JAKLTR010000003">
    <property type="protein sequence ID" value="MCG2613783.1"/>
    <property type="molecule type" value="Genomic_DNA"/>
</dbReference>
<gene>
    <name evidence="4" type="ORF">LZZ85_05805</name>
</gene>
<name>A0ABS9KN92_9BACT</name>
<dbReference type="RefSeq" id="WP_237869533.1">
    <property type="nucleotide sequence ID" value="NZ_JAKLTR010000003.1"/>
</dbReference>
<dbReference type="InterPro" id="IPR001789">
    <property type="entry name" value="Sig_transdc_resp-reg_receiver"/>
</dbReference>
<dbReference type="Pfam" id="PF04397">
    <property type="entry name" value="LytTR"/>
    <property type="match status" value="1"/>
</dbReference>
<dbReference type="InterPro" id="IPR011006">
    <property type="entry name" value="CheY-like_superfamily"/>
</dbReference>
<dbReference type="Gene3D" id="3.40.50.2300">
    <property type="match status" value="1"/>
</dbReference>
<evidence type="ECO:0000259" key="2">
    <source>
        <dbReference type="PROSITE" id="PS50110"/>
    </source>
</evidence>
<protein>
    <submittedName>
        <fullName evidence="4">LytTR family DNA-binding domain-containing protein</fullName>
    </submittedName>
</protein>
<keyword evidence="1" id="KW-0597">Phosphoprotein</keyword>
<feature type="domain" description="Response regulatory" evidence="2">
    <location>
        <begin position="6"/>
        <end position="116"/>
    </location>
</feature>
<evidence type="ECO:0000313" key="5">
    <source>
        <dbReference type="Proteomes" id="UP001165367"/>
    </source>
</evidence>
<dbReference type="Proteomes" id="UP001165367">
    <property type="component" value="Unassembled WGS sequence"/>
</dbReference>
<feature type="domain" description="HTH LytTR-type" evidence="3">
    <location>
        <begin position="137"/>
        <end position="197"/>
    </location>
</feature>
<dbReference type="GO" id="GO:0003677">
    <property type="term" value="F:DNA binding"/>
    <property type="evidence" value="ECO:0007669"/>
    <property type="project" value="UniProtKB-KW"/>
</dbReference>
<dbReference type="SMART" id="SM00850">
    <property type="entry name" value="LytTR"/>
    <property type="match status" value="1"/>
</dbReference>
<evidence type="ECO:0000259" key="3">
    <source>
        <dbReference type="PROSITE" id="PS50930"/>
    </source>
</evidence>
<sequence length="234" mass="26491">MPRSYRCIIVDDDEIDRLTTLSFARQFPFLNISVFGSATEALPAIRQELPDVAFLDVDMPGMTGLELRREFLQIPACVFITAYPDYAVESFDLAALDFMVKPIKAERFRKTIDRIQEFLEVKHKATLLDHTLGADTIFIKDGHKQVKLNLHEIIYLEALKDYTSIVTTSGKHCVLSSIGNLLKEPGFHSFLRIHRSYAVQKNFVASISANEVTVGNIQLPIGRNYKEALADLKQ</sequence>
<dbReference type="Gene3D" id="2.40.50.1020">
    <property type="entry name" value="LytTr DNA-binding domain"/>
    <property type="match status" value="1"/>
</dbReference>
<proteinExistence type="predicted"/>
<dbReference type="Pfam" id="PF00072">
    <property type="entry name" value="Response_reg"/>
    <property type="match status" value="1"/>
</dbReference>
<dbReference type="InterPro" id="IPR046947">
    <property type="entry name" value="LytR-like"/>
</dbReference>